<gene>
    <name evidence="2" type="ORF">N7498_004820</name>
</gene>
<dbReference type="AlphaFoldDB" id="A0A9W9MM92"/>
<reference evidence="2" key="1">
    <citation type="submission" date="2022-12" db="EMBL/GenBank/DDBJ databases">
        <authorList>
            <person name="Petersen C."/>
        </authorList>
    </citation>
    <scope>NUCLEOTIDE SEQUENCE</scope>
    <source>
        <strain evidence="2">IBT 15544</strain>
    </source>
</reference>
<dbReference type="OrthoDB" id="4497018at2759"/>
<feature type="region of interest" description="Disordered" evidence="1">
    <location>
        <begin position="1"/>
        <end position="44"/>
    </location>
</feature>
<accession>A0A9W9MM92</accession>
<keyword evidence="3" id="KW-1185">Reference proteome</keyword>
<sequence>MGVLSPAKNDSNSTEPRRNPPTQPPTGDETHKHKESHDPNMDNPRLLVNRACVYERHLPGDAYITAHVSRLQHGYWDSPAVSDTYAEHVDFLALSFVFHSAHTLAHRFKSATVRAVVQISSEHSKPASNNGSSPGNPHFLMHAPHLVYGTISPETMEWSFSLAGSLGVSEPPVSASLIPSGSLNGQYRRYEMMRIQGSSRTFRSPKGPAFDVEAGEIFWSLEENNLQRSGLPREFTFVMLIQKPAANSKIKLSLEIDPVIQALWGSYPGWMLRLSPYQPADHRGVDFRCEIGQRFQPADPERGFNFATMESAFDHYIAMPGRKYTRRVEIPPETKLPQIRNPQQGYRGQYGNLNPSQQQGTNLTNTLLDNQLRQLSSNIGTREFAAAAPAAAPPTTALVDTMAVPISIPSVQSSTNTYNVRLGFDPALIQQLAALHASPPAHPNRVYGTEVPYRVTDGAHDVSPELDRSGHRRASSSATEVGWWLYDDGTYGNPEWSSPLRNAEVGLKSYENVRNGMLRTVHPGGRRESPGSTRDGRRVMSLRNQPFTSGLLSSLSEDEK</sequence>
<feature type="compositionally biased region" description="Basic and acidic residues" evidence="1">
    <location>
        <begin position="28"/>
        <end position="40"/>
    </location>
</feature>
<organism evidence="2 3">
    <name type="scientific">Penicillium cinerascens</name>
    <dbReference type="NCBI Taxonomy" id="70096"/>
    <lineage>
        <taxon>Eukaryota</taxon>
        <taxon>Fungi</taxon>
        <taxon>Dikarya</taxon>
        <taxon>Ascomycota</taxon>
        <taxon>Pezizomycotina</taxon>
        <taxon>Eurotiomycetes</taxon>
        <taxon>Eurotiomycetidae</taxon>
        <taxon>Eurotiales</taxon>
        <taxon>Aspergillaceae</taxon>
        <taxon>Penicillium</taxon>
    </lineage>
</organism>
<comment type="caution">
    <text evidence="2">The sequence shown here is derived from an EMBL/GenBank/DDBJ whole genome shotgun (WGS) entry which is preliminary data.</text>
</comment>
<reference evidence="2" key="2">
    <citation type="journal article" date="2023" name="IMA Fungus">
        <title>Comparative genomic study of the Penicillium genus elucidates a diverse pangenome and 15 lateral gene transfer events.</title>
        <authorList>
            <person name="Petersen C."/>
            <person name="Sorensen T."/>
            <person name="Nielsen M.R."/>
            <person name="Sondergaard T.E."/>
            <person name="Sorensen J.L."/>
            <person name="Fitzpatrick D.A."/>
            <person name="Frisvad J.C."/>
            <person name="Nielsen K.L."/>
        </authorList>
    </citation>
    <scope>NUCLEOTIDE SEQUENCE</scope>
    <source>
        <strain evidence="2">IBT 15544</strain>
    </source>
</reference>
<protein>
    <submittedName>
        <fullName evidence="2">Uncharacterized protein</fullName>
    </submittedName>
</protein>
<evidence type="ECO:0000256" key="1">
    <source>
        <dbReference type="SAM" id="MobiDB-lite"/>
    </source>
</evidence>
<name>A0A9W9MM92_9EURO</name>
<evidence type="ECO:0000313" key="3">
    <source>
        <dbReference type="Proteomes" id="UP001150904"/>
    </source>
</evidence>
<proteinExistence type="predicted"/>
<dbReference type="RefSeq" id="XP_058308420.1">
    <property type="nucleotide sequence ID" value="XM_058451882.1"/>
</dbReference>
<dbReference type="Proteomes" id="UP001150904">
    <property type="component" value="Unassembled WGS sequence"/>
</dbReference>
<evidence type="ECO:0000313" key="2">
    <source>
        <dbReference type="EMBL" id="KAJ5203941.1"/>
    </source>
</evidence>
<dbReference type="GeneID" id="83179183"/>
<dbReference type="EMBL" id="JAPQKR010000012">
    <property type="protein sequence ID" value="KAJ5203941.1"/>
    <property type="molecule type" value="Genomic_DNA"/>
</dbReference>